<dbReference type="HOGENOM" id="CLU_1245126_0_0_1"/>
<accession>A0A074YCQ7</accession>
<sequence length="222" mass="24850">MPDGFNFLGSGGVWGYDQAHYLSLGGVLGIDESRGFDQVTASQHNRSALIDALKEFDGLSADLVAEIHTIDNKLPDHNPEKSTQAYLVAYLDDMQKQHGKITSKLQDYQTSSKKALDLVHKFRQAEKNTYALKHHASDLKLLRSQLRNTGSELEKWLRKQDSDIGFVIQEVEGLSWKQEMKRARLGSWRFKPMVAGVKRLRGLMGIVGVVLESVVRDNGALA</sequence>
<dbReference type="RefSeq" id="XP_013340447.1">
    <property type="nucleotide sequence ID" value="XM_013484993.1"/>
</dbReference>
<evidence type="ECO:0000313" key="1">
    <source>
        <dbReference type="EMBL" id="KEQ91922.1"/>
    </source>
</evidence>
<protein>
    <submittedName>
        <fullName evidence="1">Uncharacterized protein</fullName>
    </submittedName>
</protein>
<dbReference type="AlphaFoldDB" id="A0A074YCQ7"/>
<dbReference type="GeneID" id="25367793"/>
<reference evidence="1 2" key="1">
    <citation type="journal article" date="2014" name="BMC Genomics">
        <title>Genome sequencing of four Aureobasidium pullulans varieties: biotechnological potential, stress tolerance, and description of new species.</title>
        <authorList>
            <person name="Gostin Ar C."/>
            <person name="Ohm R.A."/>
            <person name="Kogej T."/>
            <person name="Sonjak S."/>
            <person name="Turk M."/>
            <person name="Zajc J."/>
            <person name="Zalar P."/>
            <person name="Grube M."/>
            <person name="Sun H."/>
            <person name="Han J."/>
            <person name="Sharma A."/>
            <person name="Chiniquy J."/>
            <person name="Ngan C.Y."/>
            <person name="Lipzen A."/>
            <person name="Barry K."/>
            <person name="Grigoriev I.V."/>
            <person name="Gunde-Cimerman N."/>
        </authorList>
    </citation>
    <scope>NUCLEOTIDE SEQUENCE [LARGE SCALE GENOMIC DNA]</scope>
    <source>
        <strain evidence="1 2">EXF-2481</strain>
    </source>
</reference>
<dbReference type="EMBL" id="KL584774">
    <property type="protein sequence ID" value="KEQ91922.1"/>
    <property type="molecule type" value="Genomic_DNA"/>
</dbReference>
<proteinExistence type="predicted"/>
<name>A0A074YCQ7_AURSE</name>
<evidence type="ECO:0000313" key="2">
    <source>
        <dbReference type="Proteomes" id="UP000030641"/>
    </source>
</evidence>
<dbReference type="OrthoDB" id="3896500at2759"/>
<dbReference type="InParanoid" id="A0A074YCQ7"/>
<dbReference type="Proteomes" id="UP000030641">
    <property type="component" value="Unassembled WGS sequence"/>
</dbReference>
<keyword evidence="2" id="KW-1185">Reference proteome</keyword>
<organism evidence="1 2">
    <name type="scientific">Aureobasidium subglaciale (strain EXF-2481)</name>
    <name type="common">Aureobasidium pullulans var. subglaciale</name>
    <dbReference type="NCBI Taxonomy" id="1043005"/>
    <lineage>
        <taxon>Eukaryota</taxon>
        <taxon>Fungi</taxon>
        <taxon>Dikarya</taxon>
        <taxon>Ascomycota</taxon>
        <taxon>Pezizomycotina</taxon>
        <taxon>Dothideomycetes</taxon>
        <taxon>Dothideomycetidae</taxon>
        <taxon>Dothideales</taxon>
        <taxon>Saccotheciaceae</taxon>
        <taxon>Aureobasidium</taxon>
    </lineage>
</organism>
<gene>
    <name evidence="1" type="ORF">AUEXF2481DRAFT_449027</name>
</gene>